<accession>A0A843TJP2</accession>
<proteinExistence type="predicted"/>
<keyword evidence="2" id="KW-1185">Reference proteome</keyword>
<evidence type="ECO:0000313" key="1">
    <source>
        <dbReference type="EMBL" id="MQL69390.1"/>
    </source>
</evidence>
<dbReference type="OrthoDB" id="694455at2759"/>
<reference evidence="1" key="1">
    <citation type="submission" date="2017-07" db="EMBL/GenBank/DDBJ databases">
        <title>Taro Niue Genome Assembly and Annotation.</title>
        <authorList>
            <person name="Atibalentja N."/>
            <person name="Keating K."/>
            <person name="Fields C.J."/>
        </authorList>
    </citation>
    <scope>NUCLEOTIDE SEQUENCE</scope>
    <source>
        <strain evidence="1">Niue_2</strain>
        <tissue evidence="1">Leaf</tissue>
    </source>
</reference>
<sequence length="55" mass="5907">MLASHLDRSVAEDVRHSIALTIGLSSLEVERSRARAAITALEAEADHLRDGAPRA</sequence>
<gene>
    <name evidence="1" type="ORF">Taro_001673</name>
</gene>
<dbReference type="AlphaFoldDB" id="A0A843TJP2"/>
<evidence type="ECO:0000313" key="2">
    <source>
        <dbReference type="Proteomes" id="UP000652761"/>
    </source>
</evidence>
<comment type="caution">
    <text evidence="1">The sequence shown here is derived from an EMBL/GenBank/DDBJ whole genome shotgun (WGS) entry which is preliminary data.</text>
</comment>
<dbReference type="EMBL" id="NMUH01000036">
    <property type="protein sequence ID" value="MQL69390.1"/>
    <property type="molecule type" value="Genomic_DNA"/>
</dbReference>
<organism evidence="1 2">
    <name type="scientific">Colocasia esculenta</name>
    <name type="common">Wild taro</name>
    <name type="synonym">Arum esculentum</name>
    <dbReference type="NCBI Taxonomy" id="4460"/>
    <lineage>
        <taxon>Eukaryota</taxon>
        <taxon>Viridiplantae</taxon>
        <taxon>Streptophyta</taxon>
        <taxon>Embryophyta</taxon>
        <taxon>Tracheophyta</taxon>
        <taxon>Spermatophyta</taxon>
        <taxon>Magnoliopsida</taxon>
        <taxon>Liliopsida</taxon>
        <taxon>Araceae</taxon>
        <taxon>Aroideae</taxon>
        <taxon>Colocasieae</taxon>
        <taxon>Colocasia</taxon>
    </lineage>
</organism>
<name>A0A843TJP2_COLES</name>
<protein>
    <submittedName>
        <fullName evidence="1">Uncharacterized protein</fullName>
    </submittedName>
</protein>
<dbReference type="Proteomes" id="UP000652761">
    <property type="component" value="Unassembled WGS sequence"/>
</dbReference>